<dbReference type="HOGENOM" id="CLU_2996406_0_0_1"/>
<accession>T0LCS7</accession>
<evidence type="ECO:0000256" key="1">
    <source>
        <dbReference type="SAM" id="MobiDB-lite"/>
    </source>
</evidence>
<gene>
    <name evidence="2" type="ORF">CGLO_11156</name>
</gene>
<dbReference type="Proteomes" id="UP000015530">
    <property type="component" value="Unassembled WGS sequence"/>
</dbReference>
<comment type="caution">
    <text evidence="2">The sequence shown here is derived from an EMBL/GenBank/DDBJ whole genome shotgun (WGS) entry which is preliminary data.</text>
</comment>
<evidence type="ECO:0000313" key="3">
    <source>
        <dbReference type="Proteomes" id="UP000015530"/>
    </source>
</evidence>
<dbReference type="OrthoDB" id="10441821at2759"/>
<name>T0LCS7_COLGC</name>
<sequence>MGPSCCAPNSFANSDRLSLPGRVVKGDRSLYSSATRPTARQGPGTIPSGMNVGERQT</sequence>
<dbReference type="EMBL" id="AMYD01002305">
    <property type="protein sequence ID" value="EQB49506.1"/>
    <property type="molecule type" value="Genomic_DNA"/>
</dbReference>
<protein>
    <submittedName>
        <fullName evidence="2">Uncharacterized protein</fullName>
    </submittedName>
</protein>
<dbReference type="AlphaFoldDB" id="T0LCS7"/>
<reference evidence="3" key="1">
    <citation type="journal article" date="2013" name="Mol. Plant Microbe Interact.">
        <title>Global aspects of pacC regulation of pathogenicity genes in Colletotrichum gloeosporioides as revealed by transcriptome analysis.</title>
        <authorList>
            <person name="Alkan N."/>
            <person name="Meng X."/>
            <person name="Friedlander G."/>
            <person name="Reuveni E."/>
            <person name="Sukno S."/>
            <person name="Sherman A."/>
            <person name="Thon M."/>
            <person name="Fluhr R."/>
            <person name="Prusky D."/>
        </authorList>
    </citation>
    <scope>NUCLEOTIDE SEQUENCE [LARGE SCALE GENOMIC DNA]</scope>
    <source>
        <strain evidence="3">Cg-14</strain>
    </source>
</reference>
<feature type="region of interest" description="Disordered" evidence="1">
    <location>
        <begin position="29"/>
        <end position="57"/>
    </location>
</feature>
<organism evidence="2 3">
    <name type="scientific">Colletotrichum gloeosporioides (strain Cg-14)</name>
    <name type="common">Anthracnose fungus</name>
    <name type="synonym">Glomerella cingulata</name>
    <dbReference type="NCBI Taxonomy" id="1237896"/>
    <lineage>
        <taxon>Eukaryota</taxon>
        <taxon>Fungi</taxon>
        <taxon>Dikarya</taxon>
        <taxon>Ascomycota</taxon>
        <taxon>Pezizomycotina</taxon>
        <taxon>Sordariomycetes</taxon>
        <taxon>Hypocreomycetidae</taxon>
        <taxon>Glomerellales</taxon>
        <taxon>Glomerellaceae</taxon>
        <taxon>Colletotrichum</taxon>
        <taxon>Colletotrichum gloeosporioides species complex</taxon>
    </lineage>
</organism>
<proteinExistence type="predicted"/>
<evidence type="ECO:0000313" key="2">
    <source>
        <dbReference type="EMBL" id="EQB49506.1"/>
    </source>
</evidence>